<name>A0A1J1IEF1_9DIPT</name>
<keyword evidence="1" id="KW-0472">Membrane</keyword>
<dbReference type="InterPro" id="IPR032675">
    <property type="entry name" value="LRR_dom_sf"/>
</dbReference>
<evidence type="ECO:0000256" key="1">
    <source>
        <dbReference type="SAM" id="Phobius"/>
    </source>
</evidence>
<keyword evidence="1" id="KW-0812">Transmembrane</keyword>
<dbReference type="EMBL" id="CVRI01000048">
    <property type="protein sequence ID" value="CRK98629.1"/>
    <property type="molecule type" value="Genomic_DNA"/>
</dbReference>
<evidence type="ECO:0000313" key="2">
    <source>
        <dbReference type="EMBL" id="CRK98629.1"/>
    </source>
</evidence>
<dbReference type="OrthoDB" id="10645179at2759"/>
<organism evidence="2 3">
    <name type="scientific">Clunio marinus</name>
    <dbReference type="NCBI Taxonomy" id="568069"/>
    <lineage>
        <taxon>Eukaryota</taxon>
        <taxon>Metazoa</taxon>
        <taxon>Ecdysozoa</taxon>
        <taxon>Arthropoda</taxon>
        <taxon>Hexapoda</taxon>
        <taxon>Insecta</taxon>
        <taxon>Pterygota</taxon>
        <taxon>Neoptera</taxon>
        <taxon>Endopterygota</taxon>
        <taxon>Diptera</taxon>
        <taxon>Nematocera</taxon>
        <taxon>Chironomoidea</taxon>
        <taxon>Chironomidae</taxon>
        <taxon>Clunio</taxon>
    </lineage>
</organism>
<proteinExistence type="predicted"/>
<dbReference type="SUPFAM" id="SSF52058">
    <property type="entry name" value="L domain-like"/>
    <property type="match status" value="1"/>
</dbReference>
<reference evidence="2 3" key="1">
    <citation type="submission" date="2015-04" db="EMBL/GenBank/DDBJ databases">
        <authorList>
            <person name="Syromyatnikov M.Y."/>
            <person name="Popov V.N."/>
        </authorList>
    </citation>
    <scope>NUCLEOTIDE SEQUENCE [LARGE SCALE GENOMIC DNA]</scope>
</reference>
<dbReference type="AlphaFoldDB" id="A0A1J1IEF1"/>
<accession>A0A1J1IEF1</accession>
<dbReference type="Gene3D" id="3.80.10.10">
    <property type="entry name" value="Ribonuclease Inhibitor"/>
    <property type="match status" value="1"/>
</dbReference>
<keyword evidence="1" id="KW-1133">Transmembrane helix</keyword>
<protein>
    <submittedName>
        <fullName evidence="2">CLUMA_CG012032, isoform A</fullName>
    </submittedName>
</protein>
<gene>
    <name evidence="2" type="ORF">CLUMA_CG012032</name>
</gene>
<dbReference type="Proteomes" id="UP000183832">
    <property type="component" value="Unassembled WGS sequence"/>
</dbReference>
<feature type="transmembrane region" description="Helical" evidence="1">
    <location>
        <begin position="304"/>
        <end position="329"/>
    </location>
</feature>
<evidence type="ECO:0000313" key="3">
    <source>
        <dbReference type="Proteomes" id="UP000183832"/>
    </source>
</evidence>
<sequence>MNICSCKDKLPRSGKNCRKTLKLAQDILVLYGNISHELHGFGEIALFWFFMATFLMNSMESVKLHCSYELYKGWYFSKVGTCRPQKFRTTFEDKNVSLVNNLYESFDIVQFYGEKQSCPYFPVNLGSHFPKLQTLLIRNSNLQFLFSNDLDGLNNLMSFDVSYNPIEYLGANLFKGKTKLKDIWCQGCHLRFIDHNFFDTLPDFKTPYRDEKISEMFKLNVTKLCNKENIFYDERIFDRNLPENLTKASTTTEISLPTETTESIGTEKLATSSTPCAFEGTTEKIVSENPIVDCMEHKSSHIDVYVELITLFSILMFTIVNVIILKNIVRKLSANRTRSNNTNGMENAIELRTISQ</sequence>
<keyword evidence="3" id="KW-1185">Reference proteome</keyword>